<feature type="transmembrane region" description="Helical" evidence="1">
    <location>
        <begin position="179"/>
        <end position="202"/>
    </location>
</feature>
<dbReference type="STRING" id="1454003.AW10_01694"/>
<feature type="transmembrane region" description="Helical" evidence="1">
    <location>
        <begin position="280"/>
        <end position="303"/>
    </location>
</feature>
<organism evidence="2 3">
    <name type="scientific">Candidatus Accumulibacter appositus</name>
    <dbReference type="NCBI Taxonomy" id="1454003"/>
    <lineage>
        <taxon>Bacteria</taxon>
        <taxon>Pseudomonadati</taxon>
        <taxon>Pseudomonadota</taxon>
        <taxon>Betaproteobacteria</taxon>
        <taxon>Candidatus Accumulibacter</taxon>
    </lineage>
</organism>
<keyword evidence="1" id="KW-0812">Transmembrane</keyword>
<dbReference type="Proteomes" id="UP000021816">
    <property type="component" value="Unassembled WGS sequence"/>
</dbReference>
<dbReference type="GO" id="GO:0015128">
    <property type="term" value="F:gluconate transmembrane transporter activity"/>
    <property type="evidence" value="ECO:0007669"/>
    <property type="project" value="InterPro"/>
</dbReference>
<dbReference type="EMBL" id="JEMX01000030">
    <property type="protein sequence ID" value="EXI80551.1"/>
    <property type="molecule type" value="Genomic_DNA"/>
</dbReference>
<feature type="transmembrane region" description="Helical" evidence="1">
    <location>
        <begin position="60"/>
        <end position="78"/>
    </location>
</feature>
<evidence type="ECO:0000313" key="3">
    <source>
        <dbReference type="Proteomes" id="UP000021816"/>
    </source>
</evidence>
<feature type="transmembrane region" description="Helical" evidence="1">
    <location>
        <begin position="238"/>
        <end position="260"/>
    </location>
</feature>
<evidence type="ECO:0000313" key="2">
    <source>
        <dbReference type="EMBL" id="EXI80551.1"/>
    </source>
</evidence>
<sequence length="467" mass="49462">MFGILGIVLSLALLIFLAYRGWNVIVIAPICAMVGLLFGGLDAPLIATYTQVFMPALGNYLIKFFPLFLLGAVFGKLMDDSGCAQTIAHKIVEWTGKERAIIAIILACGVLTYGGVSLFVVAFAVFPVAMQMFREGNLPKRLIPAAIALGSFTFTMTALPGSPAIQNAIPIPYFHTDTFAAPGLGVIAALVMFGCGSVWLMFRARRARLAGEGYGDHSGYETMASDPTPAPAGNMPSFAVAISPVLLVLVLNFVFSKYIVPAMDTDYLALPTYGKTSVSAVGGIWSIILAMLIACVVLIGLTWKRFKNVRQSVTDGALGSMLPILNVGSEVAYGAVIASLASFLIVRDWLMTLTDNPVIGLAVVVNVLAGITGSSSGGMSIALQAVGQTYFDLAQAAGINPQILHRVATLASGGLDALPHSGAVITLLAICQMNHRQSYFDIFMVSVVFPLTSLLVVIVLWSMFGTF</sequence>
<keyword evidence="1" id="KW-1133">Transmembrane helix</keyword>
<comment type="caution">
    <text evidence="2">The sequence shown here is derived from an EMBL/GenBank/DDBJ whole genome shotgun (WGS) entry which is preliminary data.</text>
</comment>
<reference evidence="2 3" key="1">
    <citation type="submission" date="2014-02" db="EMBL/GenBank/DDBJ databases">
        <title>Expanding our view of genomic diversity in Candidatus Accumulibacter clades.</title>
        <authorList>
            <person name="Skennerton C.T."/>
            <person name="Barr J.J."/>
            <person name="Slater F.R."/>
            <person name="Bond P.L."/>
            <person name="Tyson G.W."/>
        </authorList>
    </citation>
    <scope>NUCLEOTIDE SEQUENCE [LARGE SCALE GENOMIC DNA]</scope>
    <source>
        <strain evidence="3">BA-92</strain>
    </source>
</reference>
<dbReference type="AlphaFoldDB" id="A0A011NYZ9"/>
<accession>A0A011NYZ9</accession>
<dbReference type="Pfam" id="PF02447">
    <property type="entry name" value="GntP_permease"/>
    <property type="match status" value="1"/>
</dbReference>
<feature type="transmembrane region" description="Helical" evidence="1">
    <location>
        <begin position="30"/>
        <end position="48"/>
    </location>
</feature>
<dbReference type="PANTHER" id="PTHR30354:SF7">
    <property type="entry name" value="BLL7963 PROTEIN"/>
    <property type="match status" value="1"/>
</dbReference>
<protein>
    <submittedName>
        <fullName evidence="2">Transporter, gluconate:H+ symporter (GntP) family</fullName>
    </submittedName>
</protein>
<name>A0A011NYZ9_9PROT</name>
<gene>
    <name evidence="2" type="ORF">AW10_01694</name>
</gene>
<dbReference type="InterPro" id="IPR003474">
    <property type="entry name" value="Glcn_transporter"/>
</dbReference>
<feature type="transmembrane region" description="Helical" evidence="1">
    <location>
        <begin position="142"/>
        <end position="159"/>
    </location>
</feature>
<dbReference type="GO" id="GO:0005886">
    <property type="term" value="C:plasma membrane"/>
    <property type="evidence" value="ECO:0007669"/>
    <property type="project" value="TreeGrafter"/>
</dbReference>
<evidence type="ECO:0000256" key="1">
    <source>
        <dbReference type="SAM" id="Phobius"/>
    </source>
</evidence>
<proteinExistence type="predicted"/>
<dbReference type="PATRIC" id="fig|1454003.3.peg.1747"/>
<keyword evidence="1" id="KW-0472">Membrane</keyword>
<feature type="transmembrane region" description="Helical" evidence="1">
    <location>
        <begin position="442"/>
        <end position="464"/>
    </location>
</feature>
<dbReference type="PANTHER" id="PTHR30354">
    <property type="entry name" value="GNT FAMILY GLUCONATE TRANSPORTER"/>
    <property type="match status" value="1"/>
</dbReference>
<feature type="transmembrane region" description="Helical" evidence="1">
    <location>
        <begin position="100"/>
        <end position="130"/>
    </location>
</feature>
<feature type="transmembrane region" description="Helical" evidence="1">
    <location>
        <begin position="324"/>
        <end position="346"/>
    </location>
</feature>
<feature type="transmembrane region" description="Helical" evidence="1">
    <location>
        <begin position="358"/>
        <end position="383"/>
    </location>
</feature>